<dbReference type="PIRSF" id="PIRSF012565">
    <property type="entry name" value="DUF1027"/>
    <property type="match status" value="1"/>
</dbReference>
<dbReference type="InterPro" id="IPR038141">
    <property type="entry name" value="YutD-like_sf"/>
</dbReference>
<evidence type="ECO:0000256" key="1">
    <source>
        <dbReference type="PIRSR" id="PIRSR012565-1"/>
    </source>
</evidence>
<dbReference type="EMBL" id="FUYJ01000005">
    <property type="protein sequence ID" value="SKB01779.1"/>
    <property type="molecule type" value="Genomic_DNA"/>
</dbReference>
<dbReference type="AlphaFoldDB" id="A0A1T4YJ08"/>
<keyword evidence="1" id="KW-1015">Disulfide bond</keyword>
<dbReference type="Proteomes" id="UP000190042">
    <property type="component" value="Unassembled WGS sequence"/>
</dbReference>
<sequence>MEVKNRMVILENVQYELAEEFRDGFDEEALNERFSEVLLKYDYILGDWGYGQLRLKGFFEDRNAKSTYETKISTVQDYIYEYCNFGCAYFILKKIGKVKTEPQETE</sequence>
<dbReference type="InterPro" id="IPR009370">
    <property type="entry name" value="YutD-like"/>
</dbReference>
<reference evidence="3" key="1">
    <citation type="submission" date="2017-02" db="EMBL/GenBank/DDBJ databases">
        <authorList>
            <person name="Varghese N."/>
            <person name="Submissions S."/>
        </authorList>
    </citation>
    <scope>NUCLEOTIDE SEQUENCE [LARGE SCALE GENOMIC DNA]</scope>
    <source>
        <strain evidence="3">DSM 23966</strain>
    </source>
</reference>
<dbReference type="Gene3D" id="3.50.4.20">
    <property type="match status" value="1"/>
</dbReference>
<organism evidence="2 3">
    <name type="scientific">Sporosarcina newyorkensis</name>
    <dbReference type="NCBI Taxonomy" id="759851"/>
    <lineage>
        <taxon>Bacteria</taxon>
        <taxon>Bacillati</taxon>
        <taxon>Bacillota</taxon>
        <taxon>Bacilli</taxon>
        <taxon>Bacillales</taxon>
        <taxon>Caryophanaceae</taxon>
        <taxon>Sporosarcina</taxon>
    </lineage>
</organism>
<dbReference type="Pfam" id="PF06265">
    <property type="entry name" value="YutD-like"/>
    <property type="match status" value="1"/>
</dbReference>
<protein>
    <submittedName>
        <fullName evidence="2">Uncharacterized protein YutD</fullName>
    </submittedName>
</protein>
<keyword evidence="3" id="KW-1185">Reference proteome</keyword>
<name>A0A1T4YJ08_9BACL</name>
<proteinExistence type="predicted"/>
<gene>
    <name evidence="2" type="ORF">SAMN04244570_2807</name>
</gene>
<feature type="disulfide bond" evidence="1">
    <location>
        <begin position="83"/>
        <end position="87"/>
    </location>
</feature>
<evidence type="ECO:0000313" key="2">
    <source>
        <dbReference type="EMBL" id="SKB01779.1"/>
    </source>
</evidence>
<evidence type="ECO:0000313" key="3">
    <source>
        <dbReference type="Proteomes" id="UP000190042"/>
    </source>
</evidence>
<accession>A0A1T4YJ08</accession>